<evidence type="ECO:0000256" key="1">
    <source>
        <dbReference type="ARBA" id="ARBA00022723"/>
    </source>
</evidence>
<protein>
    <recommendedName>
        <fullName evidence="7">C2H2-type domain-containing protein</fullName>
    </recommendedName>
</protein>
<organism evidence="8 9">
    <name type="scientific">Staurois parvus</name>
    <dbReference type="NCBI Taxonomy" id="386267"/>
    <lineage>
        <taxon>Eukaryota</taxon>
        <taxon>Metazoa</taxon>
        <taxon>Chordata</taxon>
        <taxon>Craniata</taxon>
        <taxon>Vertebrata</taxon>
        <taxon>Euteleostomi</taxon>
        <taxon>Amphibia</taxon>
        <taxon>Batrachia</taxon>
        <taxon>Anura</taxon>
        <taxon>Neobatrachia</taxon>
        <taxon>Ranoidea</taxon>
        <taxon>Ranidae</taxon>
        <taxon>Staurois</taxon>
    </lineage>
</organism>
<feature type="region of interest" description="Disordered" evidence="6">
    <location>
        <begin position="33"/>
        <end position="64"/>
    </location>
</feature>
<feature type="domain" description="C2H2-type" evidence="7">
    <location>
        <begin position="16"/>
        <end position="43"/>
    </location>
</feature>
<keyword evidence="2" id="KW-0677">Repeat</keyword>
<evidence type="ECO:0000313" key="9">
    <source>
        <dbReference type="Proteomes" id="UP001162483"/>
    </source>
</evidence>
<dbReference type="InterPro" id="IPR036236">
    <property type="entry name" value="Znf_C2H2_sf"/>
</dbReference>
<reference evidence="8" key="1">
    <citation type="submission" date="2023-05" db="EMBL/GenBank/DDBJ databases">
        <authorList>
            <person name="Stuckert A."/>
        </authorList>
    </citation>
    <scope>NUCLEOTIDE SEQUENCE</scope>
</reference>
<evidence type="ECO:0000313" key="8">
    <source>
        <dbReference type="EMBL" id="CAI9616935.1"/>
    </source>
</evidence>
<keyword evidence="9" id="KW-1185">Reference proteome</keyword>
<keyword evidence="1" id="KW-0479">Metal-binding</keyword>
<dbReference type="EMBL" id="CATNWA010020147">
    <property type="protein sequence ID" value="CAI9616935.1"/>
    <property type="molecule type" value="Genomic_DNA"/>
</dbReference>
<evidence type="ECO:0000256" key="2">
    <source>
        <dbReference type="ARBA" id="ARBA00022737"/>
    </source>
</evidence>
<name>A0ABN9H9C2_9NEOB</name>
<dbReference type="PROSITE" id="PS50157">
    <property type="entry name" value="ZINC_FINGER_C2H2_2"/>
    <property type="match status" value="1"/>
</dbReference>
<keyword evidence="3 5" id="KW-0863">Zinc-finger</keyword>
<gene>
    <name evidence="8" type="ORF">SPARVUS_LOCUS15479025</name>
</gene>
<evidence type="ECO:0000259" key="7">
    <source>
        <dbReference type="PROSITE" id="PS50157"/>
    </source>
</evidence>
<dbReference type="SUPFAM" id="SSF57667">
    <property type="entry name" value="beta-beta-alpha zinc fingers"/>
    <property type="match status" value="1"/>
</dbReference>
<dbReference type="PROSITE" id="PS00028">
    <property type="entry name" value="ZINC_FINGER_C2H2_1"/>
    <property type="match status" value="1"/>
</dbReference>
<dbReference type="SMART" id="SM00355">
    <property type="entry name" value="ZnF_C2H2"/>
    <property type="match status" value="1"/>
</dbReference>
<evidence type="ECO:0000256" key="4">
    <source>
        <dbReference type="ARBA" id="ARBA00022833"/>
    </source>
</evidence>
<dbReference type="InterPro" id="IPR013087">
    <property type="entry name" value="Znf_C2H2_type"/>
</dbReference>
<evidence type="ECO:0000256" key="5">
    <source>
        <dbReference type="PROSITE-ProRule" id="PRU00042"/>
    </source>
</evidence>
<dbReference type="Proteomes" id="UP001162483">
    <property type="component" value="Unassembled WGS sequence"/>
</dbReference>
<dbReference type="Pfam" id="PF00096">
    <property type="entry name" value="zf-C2H2"/>
    <property type="match status" value="1"/>
</dbReference>
<dbReference type="Gene3D" id="3.30.160.60">
    <property type="entry name" value="Classic Zinc Finger"/>
    <property type="match status" value="1"/>
</dbReference>
<proteinExistence type="predicted"/>
<sequence length="64" mass="7315">MSYKGIYRPILGQKKYPCPSCSRVFMRSDHLTKHMKTHEGETRGTSETAVKTKREPDESTSSHS</sequence>
<evidence type="ECO:0000256" key="6">
    <source>
        <dbReference type="SAM" id="MobiDB-lite"/>
    </source>
</evidence>
<feature type="compositionally biased region" description="Basic and acidic residues" evidence="6">
    <location>
        <begin position="33"/>
        <end position="57"/>
    </location>
</feature>
<dbReference type="PANTHER" id="PTHR23235:SF23">
    <property type="entry name" value="TRANSCRIPTION FACTOR SP6"/>
    <property type="match status" value="1"/>
</dbReference>
<comment type="caution">
    <text evidence="8">The sequence shown here is derived from an EMBL/GenBank/DDBJ whole genome shotgun (WGS) entry which is preliminary data.</text>
</comment>
<accession>A0ABN9H9C2</accession>
<keyword evidence="4" id="KW-0862">Zinc</keyword>
<evidence type="ECO:0000256" key="3">
    <source>
        <dbReference type="ARBA" id="ARBA00022771"/>
    </source>
</evidence>
<dbReference type="PANTHER" id="PTHR23235">
    <property type="entry name" value="KRUEPPEL-LIKE TRANSCRIPTION FACTOR"/>
    <property type="match status" value="1"/>
</dbReference>